<accession>A0A1G6SUY6</accession>
<dbReference type="Proteomes" id="UP000199452">
    <property type="component" value="Unassembled WGS sequence"/>
</dbReference>
<organism evidence="1 2">
    <name type="scientific">Williamwhitmania taraxaci</name>
    <dbReference type="NCBI Taxonomy" id="1640674"/>
    <lineage>
        <taxon>Bacteria</taxon>
        <taxon>Pseudomonadati</taxon>
        <taxon>Bacteroidota</taxon>
        <taxon>Bacteroidia</taxon>
        <taxon>Bacteroidales</taxon>
        <taxon>Williamwhitmaniaceae</taxon>
        <taxon>Williamwhitmania</taxon>
    </lineage>
</organism>
<evidence type="ECO:0000313" key="2">
    <source>
        <dbReference type="Proteomes" id="UP000199452"/>
    </source>
</evidence>
<sequence length="49" mass="5258">MGVSVVIRAFCPAQTSVSVERNVARSSLLHIASTVSGNFKKRSLVLINN</sequence>
<keyword evidence="2" id="KW-1185">Reference proteome</keyword>
<reference evidence="1 2" key="1">
    <citation type="submission" date="2016-09" db="EMBL/GenBank/DDBJ databases">
        <authorList>
            <person name="Capua I."/>
            <person name="De Benedictis P."/>
            <person name="Joannis T."/>
            <person name="Lombin L.H."/>
            <person name="Cattoli G."/>
        </authorList>
    </citation>
    <scope>NUCLEOTIDE SEQUENCE [LARGE SCALE GENOMIC DNA]</scope>
    <source>
        <strain evidence="1 2">A7P-90m</strain>
    </source>
</reference>
<evidence type="ECO:0000313" key="1">
    <source>
        <dbReference type="EMBL" id="SDD20760.1"/>
    </source>
</evidence>
<proteinExistence type="predicted"/>
<name>A0A1G6SUY6_9BACT</name>
<dbReference type="AlphaFoldDB" id="A0A1G6SUY6"/>
<dbReference type="EMBL" id="FMYP01000103">
    <property type="protein sequence ID" value="SDD20760.1"/>
    <property type="molecule type" value="Genomic_DNA"/>
</dbReference>
<protein>
    <submittedName>
        <fullName evidence="1">Uncharacterized protein</fullName>
    </submittedName>
</protein>
<gene>
    <name evidence="1" type="ORF">SAMN05216323_11036</name>
</gene>
<dbReference type="STRING" id="1640674.SAMN05216323_11036"/>